<feature type="region of interest" description="Disordered" evidence="1">
    <location>
        <begin position="1"/>
        <end position="27"/>
    </location>
</feature>
<name>A0AAX4PDH7_9CHLO</name>
<evidence type="ECO:0000313" key="2">
    <source>
        <dbReference type="EMBL" id="WZN64229.1"/>
    </source>
</evidence>
<dbReference type="Proteomes" id="UP001472866">
    <property type="component" value="Chromosome 09"/>
</dbReference>
<gene>
    <name evidence="2" type="ORF">HKI87_09g57830</name>
</gene>
<keyword evidence="3" id="KW-1185">Reference proteome</keyword>
<organism evidence="2 3">
    <name type="scientific">Chloropicon roscoffensis</name>
    <dbReference type="NCBI Taxonomy" id="1461544"/>
    <lineage>
        <taxon>Eukaryota</taxon>
        <taxon>Viridiplantae</taxon>
        <taxon>Chlorophyta</taxon>
        <taxon>Chloropicophyceae</taxon>
        <taxon>Chloropicales</taxon>
        <taxon>Chloropicaceae</taxon>
        <taxon>Chloropicon</taxon>
    </lineage>
</organism>
<accession>A0AAX4PDH7</accession>
<dbReference type="EMBL" id="CP151509">
    <property type="protein sequence ID" value="WZN64229.1"/>
    <property type="molecule type" value="Genomic_DNA"/>
</dbReference>
<protein>
    <submittedName>
        <fullName evidence="2">Uncharacterized protein</fullName>
    </submittedName>
</protein>
<proteinExistence type="predicted"/>
<evidence type="ECO:0000313" key="3">
    <source>
        <dbReference type="Proteomes" id="UP001472866"/>
    </source>
</evidence>
<reference evidence="2 3" key="1">
    <citation type="submission" date="2024-03" db="EMBL/GenBank/DDBJ databases">
        <title>Complete genome sequence of the green alga Chloropicon roscoffensis RCC1871.</title>
        <authorList>
            <person name="Lemieux C."/>
            <person name="Pombert J.-F."/>
            <person name="Otis C."/>
            <person name="Turmel M."/>
        </authorList>
    </citation>
    <scope>NUCLEOTIDE SEQUENCE [LARGE SCALE GENOMIC DNA]</scope>
    <source>
        <strain evidence="2 3">RCC1871</strain>
    </source>
</reference>
<sequence length="339" mass="37558">MAPAAGEPPAKSARTDEGGDEEADPSLTFTGSVELSRWIQTTNKPLSTTLSVLRNINLDRALCSPSVEAMNDLLSDICADGRLYKLGCCYEDALDRRMSQYKDHVDVSLEWSDGLFLTDQAVCVCHGIKTRERAELLETAGIKHLKHKMKVGVNILDKGVLPNSVITDRRTQAVYVVPVVDGKFTNQDHFFQERAKAVKAARAEEIKGARRQPPPGNFSATARLILDSLFEEGGVWPEDPDNVAAPLMWKDAGKDLQAFAAKRVRKELWESSGYEVDLWTAAEETRLYIKSKRTTRARASARPGPAPATLGLQYCLDPKSEESLNQLARFRAQKQPGEQ</sequence>
<dbReference type="AlphaFoldDB" id="A0AAX4PDH7"/>
<evidence type="ECO:0000256" key="1">
    <source>
        <dbReference type="SAM" id="MobiDB-lite"/>
    </source>
</evidence>